<protein>
    <recommendedName>
        <fullName evidence="4">Peroxisome assembly protein 12</fullName>
    </recommendedName>
    <alternativeName>
        <fullName evidence="14">Peroxin-12</fullName>
    </alternativeName>
</protein>
<reference evidence="20 21" key="1">
    <citation type="journal article" date="2012" name="BMC Genomics">
        <title>Tools to kill: Genome of one of the most destructive plant pathogenic fungi Macrophomina phaseolina.</title>
        <authorList>
            <person name="Islam M.S."/>
            <person name="Haque M.S."/>
            <person name="Islam M.M."/>
            <person name="Emdad E.M."/>
            <person name="Halim A."/>
            <person name="Hossen Q.M.M."/>
            <person name="Hossain M.Z."/>
            <person name="Ahmed B."/>
            <person name="Rahim S."/>
            <person name="Rahman M.S."/>
            <person name="Alam M.M."/>
            <person name="Hou S."/>
            <person name="Wan X."/>
            <person name="Saito J.A."/>
            <person name="Alam M."/>
        </authorList>
    </citation>
    <scope>NUCLEOTIDE SEQUENCE [LARGE SCALE GENOMIC DNA]</scope>
    <source>
        <strain evidence="20 21">MS6</strain>
    </source>
</reference>
<dbReference type="PANTHER" id="PTHR12888">
    <property type="entry name" value="PEROXISOME ASSEMBLY PROTEIN 12 PEROXIN-12"/>
    <property type="match status" value="1"/>
</dbReference>
<dbReference type="GO" id="GO:1990429">
    <property type="term" value="C:peroxisomal importomer complex"/>
    <property type="evidence" value="ECO:0007669"/>
    <property type="project" value="TreeGrafter"/>
</dbReference>
<feature type="domain" description="Rhodopsin" evidence="19">
    <location>
        <begin position="21"/>
        <end position="256"/>
    </location>
</feature>
<dbReference type="GO" id="GO:0005778">
    <property type="term" value="C:peroxisomal membrane"/>
    <property type="evidence" value="ECO:0007669"/>
    <property type="project" value="UniProtKB-SubCell"/>
</dbReference>
<evidence type="ECO:0000256" key="4">
    <source>
        <dbReference type="ARBA" id="ARBA00018980"/>
    </source>
</evidence>
<feature type="transmembrane region" description="Helical" evidence="17">
    <location>
        <begin position="233"/>
        <end position="255"/>
    </location>
</feature>
<dbReference type="HOGENOM" id="CLU_383592_0_0_1"/>
<feature type="transmembrane region" description="Helical" evidence="17">
    <location>
        <begin position="114"/>
        <end position="136"/>
    </location>
</feature>
<evidence type="ECO:0000256" key="11">
    <source>
        <dbReference type="ARBA" id="ARBA00022989"/>
    </source>
</evidence>
<feature type="transmembrane region" description="Helical" evidence="17">
    <location>
        <begin position="499"/>
        <end position="520"/>
    </location>
</feature>
<dbReference type="GO" id="GO:0016562">
    <property type="term" value="P:protein import into peroxisome matrix, receptor recycling"/>
    <property type="evidence" value="ECO:0007669"/>
    <property type="project" value="UniProtKB-ARBA"/>
</dbReference>
<dbReference type="STRING" id="1126212.K2QLP8"/>
<dbReference type="InterPro" id="IPR006845">
    <property type="entry name" value="Pex_N"/>
</dbReference>
<dbReference type="SUPFAM" id="SSF57850">
    <property type="entry name" value="RING/U-box"/>
    <property type="match status" value="1"/>
</dbReference>
<gene>
    <name evidence="20" type="ORF">MPH_12097</name>
</gene>
<evidence type="ECO:0000313" key="21">
    <source>
        <dbReference type="Proteomes" id="UP000007129"/>
    </source>
</evidence>
<keyword evidence="11 17" id="KW-1133">Transmembrane helix</keyword>
<evidence type="ECO:0000256" key="17">
    <source>
        <dbReference type="SAM" id="Phobius"/>
    </source>
</evidence>
<evidence type="ECO:0000256" key="1">
    <source>
        <dbReference type="ARBA" id="ARBA00004585"/>
    </source>
</evidence>
<dbReference type="InParanoid" id="K2QLP8"/>
<feature type="compositionally biased region" description="Low complexity" evidence="16">
    <location>
        <begin position="560"/>
        <end position="570"/>
    </location>
</feature>
<evidence type="ECO:0000259" key="18">
    <source>
        <dbReference type="Pfam" id="PF04757"/>
    </source>
</evidence>
<accession>K2QLP8</accession>
<dbReference type="OrthoDB" id="107372at2759"/>
<keyword evidence="9" id="KW-0862">Zinc</keyword>
<dbReference type="GO" id="GO:0006513">
    <property type="term" value="P:protein monoubiquitination"/>
    <property type="evidence" value="ECO:0007669"/>
    <property type="project" value="TreeGrafter"/>
</dbReference>
<evidence type="ECO:0000256" key="10">
    <source>
        <dbReference type="ARBA" id="ARBA00022927"/>
    </source>
</evidence>
<comment type="subcellular location">
    <subcellularLocation>
        <location evidence="1">Peroxisome membrane</location>
        <topology evidence="1">Multi-pass membrane protein</topology>
    </subcellularLocation>
</comment>
<keyword evidence="6 17" id="KW-0812">Transmembrane</keyword>
<feature type="transmembrane region" description="Helical" evidence="17">
    <location>
        <begin position="79"/>
        <end position="102"/>
    </location>
</feature>
<keyword evidence="7" id="KW-0479">Metal-binding</keyword>
<keyword evidence="8" id="KW-0863">Zinc-finger</keyword>
<evidence type="ECO:0000256" key="7">
    <source>
        <dbReference type="ARBA" id="ARBA00022723"/>
    </source>
</evidence>
<dbReference type="AlphaFoldDB" id="K2QLP8"/>
<dbReference type="EMBL" id="AHHD01000503">
    <property type="protein sequence ID" value="EKG10786.1"/>
    <property type="molecule type" value="Genomic_DNA"/>
</dbReference>
<comment type="similarity">
    <text evidence="3">Belongs to the pex2/pex10/pex12 family.</text>
</comment>
<evidence type="ECO:0000256" key="5">
    <source>
        <dbReference type="ARBA" id="ARBA00022448"/>
    </source>
</evidence>
<dbReference type="VEuPathDB" id="FungiDB:MPH_12097"/>
<keyword evidence="13" id="KW-0576">Peroxisome</keyword>
<evidence type="ECO:0000256" key="3">
    <source>
        <dbReference type="ARBA" id="ARBA00008704"/>
    </source>
</evidence>
<comment type="pathway">
    <text evidence="2">Protein modification; protein ubiquitination.</text>
</comment>
<dbReference type="FunCoup" id="K2QLP8">
    <property type="interactions" value="526"/>
</dbReference>
<evidence type="ECO:0000256" key="8">
    <source>
        <dbReference type="ARBA" id="ARBA00022771"/>
    </source>
</evidence>
<feature type="region of interest" description="Disordered" evidence="16">
    <location>
        <begin position="549"/>
        <end position="575"/>
    </location>
</feature>
<dbReference type="GO" id="GO:0004842">
    <property type="term" value="F:ubiquitin-protein transferase activity"/>
    <property type="evidence" value="ECO:0007669"/>
    <property type="project" value="TreeGrafter"/>
</dbReference>
<feature type="region of interest" description="Disordered" evidence="16">
    <location>
        <begin position="631"/>
        <end position="670"/>
    </location>
</feature>
<dbReference type="eggNOG" id="KOG0826">
    <property type="taxonomic scope" value="Eukaryota"/>
</dbReference>
<feature type="domain" description="Pex N-terminal" evidence="18">
    <location>
        <begin position="336"/>
        <end position="614"/>
    </location>
</feature>
<evidence type="ECO:0000259" key="19">
    <source>
        <dbReference type="Pfam" id="PF20684"/>
    </source>
</evidence>
<evidence type="ECO:0000256" key="14">
    <source>
        <dbReference type="ARBA" id="ARBA00029692"/>
    </source>
</evidence>
<feature type="transmembrane region" description="Helical" evidence="17">
    <location>
        <begin position="6"/>
        <end position="24"/>
    </location>
</feature>
<proteinExistence type="inferred from homology"/>
<feature type="transmembrane region" description="Helical" evidence="17">
    <location>
        <begin position="156"/>
        <end position="180"/>
    </location>
</feature>
<dbReference type="Proteomes" id="UP000007129">
    <property type="component" value="Unassembled WGS sequence"/>
</dbReference>
<evidence type="ECO:0000256" key="2">
    <source>
        <dbReference type="ARBA" id="ARBA00004906"/>
    </source>
</evidence>
<keyword evidence="10" id="KW-0653">Protein transport</keyword>
<feature type="transmembrane region" description="Helical" evidence="17">
    <location>
        <begin position="192"/>
        <end position="213"/>
    </location>
</feature>
<dbReference type="InterPro" id="IPR017375">
    <property type="entry name" value="PEX12"/>
</dbReference>
<comment type="subunit">
    <text evidence="15">Component of the PEX2-PEX10-PEX12 retrotranslocation channel, composed of PEX2, PEX10 and PEX12.</text>
</comment>
<comment type="caution">
    <text evidence="20">The sequence shown here is derived from an EMBL/GenBank/DDBJ whole genome shotgun (WGS) entry which is preliminary data.</text>
</comment>
<dbReference type="Pfam" id="PF20684">
    <property type="entry name" value="Fung_rhodopsin"/>
    <property type="match status" value="1"/>
</dbReference>
<evidence type="ECO:0000313" key="20">
    <source>
        <dbReference type="EMBL" id="EKG10786.1"/>
    </source>
</evidence>
<evidence type="ECO:0000256" key="15">
    <source>
        <dbReference type="ARBA" id="ARBA00034505"/>
    </source>
</evidence>
<keyword evidence="12 17" id="KW-0472">Membrane</keyword>
<evidence type="ECO:0000256" key="13">
    <source>
        <dbReference type="ARBA" id="ARBA00023140"/>
    </source>
</evidence>
<evidence type="ECO:0000256" key="16">
    <source>
        <dbReference type="SAM" id="MobiDB-lite"/>
    </source>
</evidence>
<keyword evidence="5" id="KW-0813">Transport</keyword>
<dbReference type="PANTHER" id="PTHR12888:SF0">
    <property type="entry name" value="PEROXISOME ASSEMBLY PROTEIN 12"/>
    <property type="match status" value="1"/>
</dbReference>
<dbReference type="InterPro" id="IPR049326">
    <property type="entry name" value="Rhodopsin_dom_fungi"/>
</dbReference>
<name>K2QLP8_MACPH</name>
<dbReference type="Pfam" id="PF04757">
    <property type="entry name" value="Pex2_Pex12"/>
    <property type="match status" value="1"/>
</dbReference>
<feature type="transmembrane region" description="Helical" evidence="17">
    <location>
        <begin position="36"/>
        <end position="59"/>
    </location>
</feature>
<sequence length="721" mass="79726">MRSVRATWAVTFVSFIFLILKLGVRYRVTQSVGWDDFFVVCSWIVTIPLALSIHFQAVHGMGRPSKELSIEDLSDQTRWFWVSVWVYLFALGLSKMSILLQYRRIFVGKRTTLMVKLTFVFVVLWTAQAILVSILQCIPVESFWNRSIKGVCTDAVASYYVNASLNILTDFIIIGLPIPVLNQLQVSSSQKLGLAFAFAIGGAGCIISLVRLSAVASALKKGDPGFANPQPSLWSAIEVAVCIICACLPSLRPLLVRLMTAVGMMSAREATSYPSHIRSGRNPARAWANTGAARLGSDKDIVDMELQVTGTMEYLSSQQDGFDELKPSLFELLSEQQLSALLPPSLRYLLAVATHRHPRYLLPILNSFDEVYALLSLLVERHFLRTYGGGFTENFYGLKRERVLRVKGGEVHRAQLGAADQVRETLKLRDADVWRNLAVMVGLPWLKRKLDEGWDIHAAHQNLLQGAGPGFGRDRDALPEGASVKQRIVFYYKWFLRKVYPSVNAAYYFALLAWSLAYLFDTSKFHSPFLWLVGTRIRRLNAADHRAIELATNPPPPRPSTAASSPSARPGQSNSILHPRTLAQTLSQRALGSLRILLPTSIFALKFLEWWHASDFARQLSRQTAADLELPPPIITGVPPVSSSAPSKTPTTTTPSKPSALKSPPSPTPPISASSLLPILTVPAPANSALCPICVSPIQTPTASPYGFVYCYACIHRLKVL</sequence>
<evidence type="ECO:0000256" key="12">
    <source>
        <dbReference type="ARBA" id="ARBA00023136"/>
    </source>
</evidence>
<organism evidence="20 21">
    <name type="scientific">Macrophomina phaseolina (strain MS6)</name>
    <name type="common">Charcoal rot fungus</name>
    <dbReference type="NCBI Taxonomy" id="1126212"/>
    <lineage>
        <taxon>Eukaryota</taxon>
        <taxon>Fungi</taxon>
        <taxon>Dikarya</taxon>
        <taxon>Ascomycota</taxon>
        <taxon>Pezizomycotina</taxon>
        <taxon>Dothideomycetes</taxon>
        <taxon>Dothideomycetes incertae sedis</taxon>
        <taxon>Botryosphaeriales</taxon>
        <taxon>Botryosphaeriaceae</taxon>
        <taxon>Macrophomina</taxon>
    </lineage>
</organism>
<feature type="compositionally biased region" description="Low complexity" evidence="16">
    <location>
        <begin position="638"/>
        <end position="663"/>
    </location>
</feature>
<dbReference type="GO" id="GO:0008270">
    <property type="term" value="F:zinc ion binding"/>
    <property type="evidence" value="ECO:0007669"/>
    <property type="project" value="UniProtKB-KW"/>
</dbReference>
<evidence type="ECO:0000256" key="6">
    <source>
        <dbReference type="ARBA" id="ARBA00022692"/>
    </source>
</evidence>
<evidence type="ECO:0000256" key="9">
    <source>
        <dbReference type="ARBA" id="ARBA00022833"/>
    </source>
</evidence>